<dbReference type="AlphaFoldDB" id="A0AAP0BPA9"/>
<name>A0AAP0BPA9_9ASPA</name>
<evidence type="ECO:0000313" key="1">
    <source>
        <dbReference type="EMBL" id="KAK8946694.1"/>
    </source>
</evidence>
<keyword evidence="2" id="KW-1185">Reference proteome</keyword>
<protein>
    <submittedName>
        <fullName evidence="1">Uncharacterized protein</fullName>
    </submittedName>
</protein>
<dbReference type="GO" id="GO:0009507">
    <property type="term" value="C:chloroplast"/>
    <property type="evidence" value="ECO:0007669"/>
    <property type="project" value="TreeGrafter"/>
</dbReference>
<reference evidence="1 2" key="1">
    <citation type="journal article" date="2022" name="Nat. Plants">
        <title>Genomes of leafy and leafless Platanthera orchids illuminate the evolution of mycoheterotrophy.</title>
        <authorList>
            <person name="Li M.H."/>
            <person name="Liu K.W."/>
            <person name="Li Z."/>
            <person name="Lu H.C."/>
            <person name="Ye Q.L."/>
            <person name="Zhang D."/>
            <person name="Wang J.Y."/>
            <person name="Li Y.F."/>
            <person name="Zhong Z.M."/>
            <person name="Liu X."/>
            <person name="Yu X."/>
            <person name="Liu D.K."/>
            <person name="Tu X.D."/>
            <person name="Liu B."/>
            <person name="Hao Y."/>
            <person name="Liao X.Y."/>
            <person name="Jiang Y.T."/>
            <person name="Sun W.H."/>
            <person name="Chen J."/>
            <person name="Chen Y.Q."/>
            <person name="Ai Y."/>
            <person name="Zhai J.W."/>
            <person name="Wu S.S."/>
            <person name="Zhou Z."/>
            <person name="Hsiao Y.Y."/>
            <person name="Wu W.L."/>
            <person name="Chen Y.Y."/>
            <person name="Lin Y.F."/>
            <person name="Hsu J.L."/>
            <person name="Li C.Y."/>
            <person name="Wang Z.W."/>
            <person name="Zhao X."/>
            <person name="Zhong W.Y."/>
            <person name="Ma X.K."/>
            <person name="Ma L."/>
            <person name="Huang J."/>
            <person name="Chen G.Z."/>
            <person name="Huang M.Z."/>
            <person name="Huang L."/>
            <person name="Peng D.H."/>
            <person name="Luo Y.B."/>
            <person name="Zou S.Q."/>
            <person name="Chen S.P."/>
            <person name="Lan S."/>
            <person name="Tsai W.C."/>
            <person name="Van de Peer Y."/>
            <person name="Liu Z.J."/>
        </authorList>
    </citation>
    <scope>NUCLEOTIDE SEQUENCE [LARGE SCALE GENOMIC DNA]</scope>
    <source>
        <strain evidence="1">Lor287</strain>
    </source>
</reference>
<gene>
    <name evidence="1" type="ORF">KSP39_PZI006771</name>
</gene>
<dbReference type="PANTHER" id="PTHR37764">
    <property type="entry name" value="KETOSE/ALDOSE ISOMERASE, PUTATIVE (MOG1/PSBP/DUF1795-LIKE PHOTOSYSTEM II REACTION CENTER PSBP FAMILY PROTEIN)-RELATED"/>
    <property type="match status" value="1"/>
</dbReference>
<dbReference type="EMBL" id="JBBWWQ010000005">
    <property type="protein sequence ID" value="KAK8946694.1"/>
    <property type="molecule type" value="Genomic_DNA"/>
</dbReference>
<comment type="caution">
    <text evidence="1">The sequence shown here is derived from an EMBL/GenBank/DDBJ whole genome shotgun (WGS) entry which is preliminary data.</text>
</comment>
<accession>A0AAP0BPA9</accession>
<sequence length="127" mass="13991">MAIPLLLCPPFTPPHRNPTLTSRLGFGKGDFPCRPFSRRAAIIELAAATLSLTSPASANLSSPPNAPLDGISSTKSWSQFFGDGFSIRIPPLFQDINEPEVRHMACNEISIVPFFFCCHRCYFFTIS</sequence>
<dbReference type="PANTHER" id="PTHR37764:SF1">
    <property type="entry name" value="KETOSE_ALDOSE ISOMERASE, PUTATIVE (MOG1_PSBP_DUF1795-LIKE PHOTOSYSTEM II REACTION CENTER PSBP FAMILY PROTEIN)-RELATED"/>
    <property type="match status" value="1"/>
</dbReference>
<organism evidence="1 2">
    <name type="scientific">Platanthera zijinensis</name>
    <dbReference type="NCBI Taxonomy" id="2320716"/>
    <lineage>
        <taxon>Eukaryota</taxon>
        <taxon>Viridiplantae</taxon>
        <taxon>Streptophyta</taxon>
        <taxon>Embryophyta</taxon>
        <taxon>Tracheophyta</taxon>
        <taxon>Spermatophyta</taxon>
        <taxon>Magnoliopsida</taxon>
        <taxon>Liliopsida</taxon>
        <taxon>Asparagales</taxon>
        <taxon>Orchidaceae</taxon>
        <taxon>Orchidoideae</taxon>
        <taxon>Orchideae</taxon>
        <taxon>Orchidinae</taxon>
        <taxon>Platanthera</taxon>
    </lineage>
</organism>
<proteinExistence type="predicted"/>
<evidence type="ECO:0000313" key="2">
    <source>
        <dbReference type="Proteomes" id="UP001418222"/>
    </source>
</evidence>
<dbReference type="Proteomes" id="UP001418222">
    <property type="component" value="Unassembled WGS sequence"/>
</dbReference>